<feature type="domain" description="AB hydrolase-1" evidence="4">
    <location>
        <begin position="82"/>
        <end position="232"/>
    </location>
</feature>
<dbReference type="GO" id="GO:0006508">
    <property type="term" value="P:proteolysis"/>
    <property type="evidence" value="ECO:0007669"/>
    <property type="project" value="InterPro"/>
</dbReference>
<dbReference type="InterPro" id="IPR013595">
    <property type="entry name" value="Pept_S33_TAP-like_C"/>
</dbReference>
<dbReference type="PANTHER" id="PTHR43798">
    <property type="entry name" value="MONOACYLGLYCEROL LIPASE"/>
    <property type="match status" value="1"/>
</dbReference>
<evidence type="ECO:0000259" key="4">
    <source>
        <dbReference type="Pfam" id="PF00561"/>
    </source>
</evidence>
<keyword evidence="2" id="KW-0378">Hydrolase</keyword>
<name>A0A091BIX6_9GAMM</name>
<evidence type="ECO:0000313" key="6">
    <source>
        <dbReference type="EMBL" id="KFN50744.1"/>
    </source>
</evidence>
<evidence type="ECO:0000313" key="7">
    <source>
        <dbReference type="Proteomes" id="UP000029391"/>
    </source>
</evidence>
<gene>
    <name evidence="6" type="ORF">P873_06155</name>
</gene>
<keyword evidence="3" id="KW-0732">Signal</keyword>
<comment type="similarity">
    <text evidence="1">Belongs to the peptidase S33 family.</text>
</comment>
<dbReference type="RefSeq" id="WP_026817096.1">
    <property type="nucleotide sequence ID" value="NZ_AUFF01000006.1"/>
</dbReference>
<keyword evidence="7" id="KW-1185">Reference proteome</keyword>
<sequence length="485" mass="51422">MKPLLLPLALGLALAAVPAQARTWGSLEFSECELAQAGSGATVRAECATLEVPENPDQPDGRRITLKIAMAASRAAEPRPDPVIFFAGGPGQAATESWANIAAGFARILEKRHVIFVDQRGTGGSNRLACAMPEDFAADSEVADVQVRMARDCLAGFADTDVAMYTTSVAVRDIEAVRQAIGAPQLNLYGGSYGTRVAQEYARRFPQAVRSIILDGVVPAELALGSEHAVNLEAALKGILARCAQQTGCTEAFGDPYATLYTLRDRARAQPLPVSVRDPLSHRPRDLRLDEAAVVTIARLFAYAPETAALLPLLLDEAAKGRPESLVAQASLVFDSLAGQINHGMQLSVICAEDAHRLGDRADDAALILGNSIVGVTANQCAVWPKGPVSPDFNAPLRTDIPVLLLSGEFDPVTPPRYGEQVLAHLGKARHLVGPGQGHILLNRGCTPRLAAEFVEGLDPAALETACLDALRPLPFFLDYNGAAP</sequence>
<evidence type="ECO:0000256" key="3">
    <source>
        <dbReference type="SAM" id="SignalP"/>
    </source>
</evidence>
<dbReference type="Gene3D" id="3.40.50.1820">
    <property type="entry name" value="alpha/beta hydrolase"/>
    <property type="match status" value="1"/>
</dbReference>
<dbReference type="OrthoDB" id="4510475at2"/>
<dbReference type="SUPFAM" id="SSF53474">
    <property type="entry name" value="alpha/beta-Hydrolases"/>
    <property type="match status" value="1"/>
</dbReference>
<feature type="chain" id="PRO_5001869779" description="AB hydrolase-1 domain-containing protein" evidence="3">
    <location>
        <begin position="22"/>
        <end position="485"/>
    </location>
</feature>
<dbReference type="InterPro" id="IPR050266">
    <property type="entry name" value="AB_hydrolase_sf"/>
</dbReference>
<dbReference type="InterPro" id="IPR000073">
    <property type="entry name" value="AB_hydrolase_1"/>
</dbReference>
<dbReference type="GO" id="GO:0008233">
    <property type="term" value="F:peptidase activity"/>
    <property type="evidence" value="ECO:0007669"/>
    <property type="project" value="InterPro"/>
</dbReference>
<dbReference type="eggNOG" id="COG0596">
    <property type="taxonomic scope" value="Bacteria"/>
</dbReference>
<feature type="signal peptide" evidence="3">
    <location>
        <begin position="1"/>
        <end position="21"/>
    </location>
</feature>
<dbReference type="EMBL" id="AWXU01000017">
    <property type="protein sequence ID" value="KFN50744.1"/>
    <property type="molecule type" value="Genomic_DNA"/>
</dbReference>
<dbReference type="Proteomes" id="UP000029391">
    <property type="component" value="Unassembled WGS sequence"/>
</dbReference>
<organism evidence="6 7">
    <name type="scientific">Arenimonas composti TR7-09 = DSM 18010</name>
    <dbReference type="NCBI Taxonomy" id="1121013"/>
    <lineage>
        <taxon>Bacteria</taxon>
        <taxon>Pseudomonadati</taxon>
        <taxon>Pseudomonadota</taxon>
        <taxon>Gammaproteobacteria</taxon>
        <taxon>Lysobacterales</taxon>
        <taxon>Lysobacteraceae</taxon>
        <taxon>Arenimonas</taxon>
    </lineage>
</organism>
<evidence type="ECO:0008006" key="8">
    <source>
        <dbReference type="Google" id="ProtNLM"/>
    </source>
</evidence>
<dbReference type="STRING" id="1121013.GCA_000426365_02104"/>
<evidence type="ECO:0000259" key="5">
    <source>
        <dbReference type="Pfam" id="PF08386"/>
    </source>
</evidence>
<dbReference type="InterPro" id="IPR002410">
    <property type="entry name" value="Peptidase_S33"/>
</dbReference>
<dbReference type="PANTHER" id="PTHR43798:SF27">
    <property type="entry name" value="HYDROLASE ALPHA_BETA HYDROLASE FOLD FAMILY"/>
    <property type="match status" value="1"/>
</dbReference>
<dbReference type="PRINTS" id="PR00793">
    <property type="entry name" value="PROAMNOPTASE"/>
</dbReference>
<proteinExistence type="inferred from homology"/>
<dbReference type="AlphaFoldDB" id="A0A091BIX6"/>
<dbReference type="Pfam" id="PF08386">
    <property type="entry name" value="Abhydrolase_4"/>
    <property type="match status" value="1"/>
</dbReference>
<accession>A0A091BIX6</accession>
<comment type="caution">
    <text evidence="6">The sequence shown here is derived from an EMBL/GenBank/DDBJ whole genome shotgun (WGS) entry which is preliminary data.</text>
</comment>
<feature type="domain" description="Peptidase S33 tripeptidyl aminopeptidase-like C-terminal" evidence="5">
    <location>
        <begin position="379"/>
        <end position="455"/>
    </location>
</feature>
<reference evidence="6 7" key="1">
    <citation type="submission" date="2013-09" db="EMBL/GenBank/DDBJ databases">
        <title>Genome sequencing of Arenimonas composti.</title>
        <authorList>
            <person name="Chen F."/>
            <person name="Wang G."/>
        </authorList>
    </citation>
    <scope>NUCLEOTIDE SEQUENCE [LARGE SCALE GENOMIC DNA]</scope>
    <source>
        <strain evidence="6 7">TR7-09</strain>
    </source>
</reference>
<dbReference type="Pfam" id="PF00561">
    <property type="entry name" value="Abhydrolase_1"/>
    <property type="match status" value="1"/>
</dbReference>
<protein>
    <recommendedName>
        <fullName evidence="8">AB hydrolase-1 domain-containing protein</fullName>
    </recommendedName>
</protein>
<evidence type="ECO:0000256" key="2">
    <source>
        <dbReference type="ARBA" id="ARBA00022801"/>
    </source>
</evidence>
<dbReference type="InterPro" id="IPR029058">
    <property type="entry name" value="AB_hydrolase_fold"/>
</dbReference>
<dbReference type="GO" id="GO:0016020">
    <property type="term" value="C:membrane"/>
    <property type="evidence" value="ECO:0007669"/>
    <property type="project" value="TreeGrafter"/>
</dbReference>
<evidence type="ECO:0000256" key="1">
    <source>
        <dbReference type="ARBA" id="ARBA00010088"/>
    </source>
</evidence>